<dbReference type="PANTHER" id="PTHR43585">
    <property type="entry name" value="FUMIPYRROLE BIOSYNTHESIS PROTEIN C"/>
    <property type="match status" value="1"/>
</dbReference>
<comment type="caution">
    <text evidence="6">The sequence shown here is derived from an EMBL/GenBank/DDBJ whole genome shotgun (WGS) entry which is preliminary data.</text>
</comment>
<evidence type="ECO:0000259" key="5">
    <source>
        <dbReference type="PROSITE" id="PS50975"/>
    </source>
</evidence>
<dbReference type="GO" id="GO:0005524">
    <property type="term" value="F:ATP binding"/>
    <property type="evidence" value="ECO:0007669"/>
    <property type="project" value="UniProtKB-UniRule"/>
</dbReference>
<keyword evidence="3 4" id="KW-0067">ATP-binding</keyword>
<reference evidence="6 7" key="1">
    <citation type="submission" date="2019-01" db="EMBL/GenBank/DDBJ databases">
        <title>Chengkuizengella sp. nov., isolated from deep-sea sediment of East Pacific Ocean.</title>
        <authorList>
            <person name="Yang J."/>
            <person name="Lai Q."/>
            <person name="Shao Z."/>
        </authorList>
    </citation>
    <scope>NUCLEOTIDE SEQUENCE [LARGE SCALE GENOMIC DNA]</scope>
    <source>
        <strain evidence="6 7">YPA3-1-1</strain>
    </source>
</reference>
<protein>
    <submittedName>
        <fullName evidence="6">ATP-grasp domain-containing protein</fullName>
    </submittedName>
</protein>
<dbReference type="GO" id="GO:0046872">
    <property type="term" value="F:metal ion binding"/>
    <property type="evidence" value="ECO:0007669"/>
    <property type="project" value="InterPro"/>
</dbReference>
<dbReference type="Gene3D" id="3.30.470.20">
    <property type="entry name" value="ATP-grasp fold, B domain"/>
    <property type="match status" value="1"/>
</dbReference>
<dbReference type="GO" id="GO:0016874">
    <property type="term" value="F:ligase activity"/>
    <property type="evidence" value="ECO:0007669"/>
    <property type="project" value="UniProtKB-KW"/>
</dbReference>
<feature type="domain" description="ATP-grasp" evidence="5">
    <location>
        <begin position="112"/>
        <end position="312"/>
    </location>
</feature>
<name>A0A6N9Q7I0_9BACL</name>
<dbReference type="InterPro" id="IPR011761">
    <property type="entry name" value="ATP-grasp"/>
</dbReference>
<dbReference type="AlphaFoldDB" id="A0A6N9Q7I0"/>
<dbReference type="OrthoDB" id="9803907at2"/>
<dbReference type="InterPro" id="IPR052032">
    <property type="entry name" value="ATP-dep_AA_Ligase"/>
</dbReference>
<dbReference type="PANTHER" id="PTHR43585:SF2">
    <property type="entry name" value="ATP-GRASP ENZYME FSQD"/>
    <property type="match status" value="1"/>
</dbReference>
<sequence length="415" mass="47492">MKSCVIVDAYSSGSQLPYHFDKYGYKVIHVRSTMDELDVNASHIHKYQFEESFIYDGDLEKLILKLKPYHPEFVLPGAEEGVELSDLLSYHLDLIRNVEVLSKSRRDKFLMTEAVKSQGIKTVDHFKTNQYSEILKWIRNINKWPIVIKPINSASSDGVRFCNSEEEVYLAFHNIYNKTNILGFKNDEVLAQTYLEGTQYIINAISLNGQHYISDIWQESMILIDGKYTIYDKSELLESEGVVQDQLIPYVKHVLTALGIVHGPSHTEVMLTKEGPVLIETGARIMGMAYKEDIMMSALNYSHASLTADCYVKPEKIKSLMDKPYKLNHFLTIVNLISNENGTIHSYPGLNDIKNLPSFTDIEMKKKIGEHISITKEAIDHPGFIYLTSANSKQIEEDYYKIRNLESNHSVFSIT</sequence>
<evidence type="ECO:0000256" key="3">
    <source>
        <dbReference type="ARBA" id="ARBA00022840"/>
    </source>
</evidence>
<dbReference type="NCBIfam" id="NF005543">
    <property type="entry name" value="PRK07206.1"/>
    <property type="match status" value="1"/>
</dbReference>
<evidence type="ECO:0000256" key="2">
    <source>
        <dbReference type="ARBA" id="ARBA00022741"/>
    </source>
</evidence>
<dbReference type="PROSITE" id="PS50975">
    <property type="entry name" value="ATP_GRASP"/>
    <property type="match status" value="1"/>
</dbReference>
<organism evidence="6 7">
    <name type="scientific">Chengkuizengella marina</name>
    <dbReference type="NCBI Taxonomy" id="2507566"/>
    <lineage>
        <taxon>Bacteria</taxon>
        <taxon>Bacillati</taxon>
        <taxon>Bacillota</taxon>
        <taxon>Bacilli</taxon>
        <taxon>Bacillales</taxon>
        <taxon>Paenibacillaceae</taxon>
        <taxon>Chengkuizengella</taxon>
    </lineage>
</organism>
<evidence type="ECO:0000313" key="6">
    <source>
        <dbReference type="EMBL" id="NBI30759.1"/>
    </source>
</evidence>
<gene>
    <name evidence="6" type="ORF">ERL59_17550</name>
</gene>
<keyword evidence="7" id="KW-1185">Reference proteome</keyword>
<accession>A0A6N9Q7I0</accession>
<dbReference type="SUPFAM" id="SSF56059">
    <property type="entry name" value="Glutathione synthetase ATP-binding domain-like"/>
    <property type="match status" value="1"/>
</dbReference>
<keyword evidence="1" id="KW-0436">Ligase</keyword>
<evidence type="ECO:0000256" key="4">
    <source>
        <dbReference type="PROSITE-ProRule" id="PRU00409"/>
    </source>
</evidence>
<dbReference type="Pfam" id="PF13535">
    <property type="entry name" value="ATP-grasp_4"/>
    <property type="match status" value="1"/>
</dbReference>
<keyword evidence="2 4" id="KW-0547">Nucleotide-binding</keyword>
<evidence type="ECO:0000313" key="7">
    <source>
        <dbReference type="Proteomes" id="UP000448943"/>
    </source>
</evidence>
<dbReference type="RefSeq" id="WP_160647570.1">
    <property type="nucleotide sequence ID" value="NZ_SIJB01000040.1"/>
</dbReference>
<proteinExistence type="predicted"/>
<dbReference type="EMBL" id="SIJB01000040">
    <property type="protein sequence ID" value="NBI30759.1"/>
    <property type="molecule type" value="Genomic_DNA"/>
</dbReference>
<evidence type="ECO:0000256" key="1">
    <source>
        <dbReference type="ARBA" id="ARBA00022598"/>
    </source>
</evidence>
<dbReference type="Proteomes" id="UP000448943">
    <property type="component" value="Unassembled WGS sequence"/>
</dbReference>